<dbReference type="Proteomes" id="UP000587527">
    <property type="component" value="Unassembled WGS sequence"/>
</dbReference>
<gene>
    <name evidence="4" type="ORF">F4553_004121</name>
</gene>
<dbReference type="EMBL" id="JACHMN010000002">
    <property type="protein sequence ID" value="MBB5870742.1"/>
    <property type="molecule type" value="Genomic_DNA"/>
</dbReference>
<dbReference type="InterPro" id="IPR036625">
    <property type="entry name" value="E3-bd_dom_sf"/>
</dbReference>
<dbReference type="RefSeq" id="WP_184838333.1">
    <property type="nucleotide sequence ID" value="NZ_JACHMN010000002.1"/>
</dbReference>
<dbReference type="Gene3D" id="3.30.60.230">
    <property type="entry name" value="Lsr2, dimerization domain"/>
    <property type="match status" value="1"/>
</dbReference>
<accession>A0A841BVF4</accession>
<dbReference type="GO" id="GO:0016746">
    <property type="term" value="F:acyltransferase activity"/>
    <property type="evidence" value="ECO:0007669"/>
    <property type="project" value="InterPro"/>
</dbReference>
<keyword evidence="1" id="KW-0238">DNA-binding</keyword>
<reference evidence="4 5" key="1">
    <citation type="submission" date="2020-08" db="EMBL/GenBank/DDBJ databases">
        <title>Sequencing the genomes of 1000 actinobacteria strains.</title>
        <authorList>
            <person name="Klenk H.-P."/>
        </authorList>
    </citation>
    <scope>NUCLEOTIDE SEQUENCE [LARGE SCALE GENOMIC DNA]</scope>
    <source>
        <strain evidence="4 5">DSM 45362</strain>
    </source>
</reference>
<dbReference type="InterPro" id="IPR042261">
    <property type="entry name" value="Lsr2-like_dimerization"/>
</dbReference>
<organism evidence="4 5">
    <name type="scientific">Allocatelliglobosispora scoriae</name>
    <dbReference type="NCBI Taxonomy" id="643052"/>
    <lineage>
        <taxon>Bacteria</taxon>
        <taxon>Bacillati</taxon>
        <taxon>Actinomycetota</taxon>
        <taxon>Actinomycetes</taxon>
        <taxon>Micromonosporales</taxon>
        <taxon>Micromonosporaceae</taxon>
        <taxon>Allocatelliglobosispora</taxon>
    </lineage>
</organism>
<comment type="caution">
    <text evidence="4">The sequence shown here is derived from an EMBL/GenBank/DDBJ whole genome shotgun (WGS) entry which is preliminary data.</text>
</comment>
<dbReference type="GO" id="GO:0003677">
    <property type="term" value="F:DNA binding"/>
    <property type="evidence" value="ECO:0007669"/>
    <property type="project" value="UniProtKB-KW"/>
</dbReference>
<proteinExistence type="predicted"/>
<dbReference type="Pfam" id="PF11774">
    <property type="entry name" value="Lsr2"/>
    <property type="match status" value="1"/>
</dbReference>
<dbReference type="AlphaFoldDB" id="A0A841BVF4"/>
<sequence>MARHEIVVYKDDLDGSEEGVKVVKFGIDGITYEIDLGPANHTKLRELLAPYVAVATKVDRATTGRRPARVTTVRRTGALAEQKEFNSRVRKWASANGHQVKERGRVPEKIITAYTKSGGK</sequence>
<feature type="domain" description="Lsr2 dimerization" evidence="2">
    <location>
        <begin position="1"/>
        <end position="58"/>
    </location>
</feature>
<name>A0A841BVF4_9ACTN</name>
<keyword evidence="5" id="KW-1185">Reference proteome</keyword>
<evidence type="ECO:0000259" key="2">
    <source>
        <dbReference type="Pfam" id="PF11774"/>
    </source>
</evidence>
<evidence type="ECO:0000313" key="5">
    <source>
        <dbReference type="Proteomes" id="UP000587527"/>
    </source>
</evidence>
<evidence type="ECO:0000256" key="1">
    <source>
        <dbReference type="ARBA" id="ARBA00023125"/>
    </source>
</evidence>
<dbReference type="InterPro" id="IPR024412">
    <property type="entry name" value="Lsr2_dim_dom"/>
</dbReference>
<protein>
    <recommendedName>
        <fullName evidence="6">Lsr2 family protein</fullName>
    </recommendedName>
</protein>
<dbReference type="Pfam" id="PF23359">
    <property type="entry name" value="Lsr2_DNA-bd"/>
    <property type="match status" value="1"/>
</dbReference>
<evidence type="ECO:0008006" key="6">
    <source>
        <dbReference type="Google" id="ProtNLM"/>
    </source>
</evidence>
<feature type="domain" description="Lsr2 DNA-binding" evidence="3">
    <location>
        <begin position="83"/>
        <end position="116"/>
    </location>
</feature>
<evidence type="ECO:0000313" key="4">
    <source>
        <dbReference type="EMBL" id="MBB5870742.1"/>
    </source>
</evidence>
<dbReference type="Gene3D" id="4.10.320.10">
    <property type="entry name" value="E3-binding domain"/>
    <property type="match status" value="1"/>
</dbReference>
<evidence type="ECO:0000259" key="3">
    <source>
        <dbReference type="Pfam" id="PF23359"/>
    </source>
</evidence>
<dbReference type="InterPro" id="IPR055370">
    <property type="entry name" value="Lsr2_DNA-bd"/>
</dbReference>